<feature type="transmembrane region" description="Helical" evidence="1">
    <location>
        <begin position="6"/>
        <end position="27"/>
    </location>
</feature>
<gene>
    <name evidence="2" type="ORF">C0081_02160</name>
</gene>
<feature type="transmembrane region" description="Helical" evidence="1">
    <location>
        <begin position="71"/>
        <end position="90"/>
    </location>
</feature>
<reference evidence="2 3" key="1">
    <citation type="submission" date="2018-01" db="EMBL/GenBank/DDBJ databases">
        <title>The draft genome sequence of Cohaesibacter sp. H1304.</title>
        <authorList>
            <person name="Wang N.-N."/>
            <person name="Du Z.-J."/>
        </authorList>
    </citation>
    <scope>NUCLEOTIDE SEQUENCE [LARGE SCALE GENOMIC DNA]</scope>
    <source>
        <strain evidence="2 3">H1304</strain>
    </source>
</reference>
<keyword evidence="1" id="KW-0812">Transmembrane</keyword>
<comment type="caution">
    <text evidence="2">The sequence shown here is derived from an EMBL/GenBank/DDBJ whole genome shotgun (WGS) entry which is preliminary data.</text>
</comment>
<protein>
    <submittedName>
        <fullName evidence="2">Uncharacterized protein</fullName>
    </submittedName>
</protein>
<keyword evidence="1" id="KW-1133">Transmembrane helix</keyword>
<dbReference type="EMBL" id="PKUQ01000001">
    <property type="protein sequence ID" value="PLW79056.1"/>
    <property type="molecule type" value="Genomic_DNA"/>
</dbReference>
<proteinExistence type="predicted"/>
<dbReference type="RefSeq" id="WP_101532138.1">
    <property type="nucleotide sequence ID" value="NZ_PKUQ01000001.1"/>
</dbReference>
<organism evidence="2 3">
    <name type="scientific">Cohaesibacter celericrescens</name>
    <dbReference type="NCBI Taxonomy" id="2067669"/>
    <lineage>
        <taxon>Bacteria</taxon>
        <taxon>Pseudomonadati</taxon>
        <taxon>Pseudomonadota</taxon>
        <taxon>Alphaproteobacteria</taxon>
        <taxon>Hyphomicrobiales</taxon>
        <taxon>Cohaesibacteraceae</taxon>
    </lineage>
</organism>
<dbReference type="AlphaFoldDB" id="A0A2N5XX19"/>
<sequence length="106" mass="11308">MEPFQTILGIKLAHLVAGFFGGLVRAIIHPDRSVTYTIGATIVGALFSGYMTPVAMPLVDRYLGYSDPSVGGSVGFMLGLCGLAISDGVVKLAKRWRDNPTIPRVK</sequence>
<dbReference type="Proteomes" id="UP000234881">
    <property type="component" value="Unassembled WGS sequence"/>
</dbReference>
<evidence type="ECO:0000313" key="2">
    <source>
        <dbReference type="EMBL" id="PLW79056.1"/>
    </source>
</evidence>
<evidence type="ECO:0000313" key="3">
    <source>
        <dbReference type="Proteomes" id="UP000234881"/>
    </source>
</evidence>
<feature type="transmembrane region" description="Helical" evidence="1">
    <location>
        <begin position="34"/>
        <end position="51"/>
    </location>
</feature>
<keyword evidence="3" id="KW-1185">Reference proteome</keyword>
<name>A0A2N5XX19_9HYPH</name>
<accession>A0A2N5XX19</accession>
<evidence type="ECO:0000256" key="1">
    <source>
        <dbReference type="SAM" id="Phobius"/>
    </source>
</evidence>
<dbReference type="OrthoDB" id="8372040at2"/>
<keyword evidence="1" id="KW-0472">Membrane</keyword>